<dbReference type="RefSeq" id="WP_102715456.1">
    <property type="nucleotide sequence ID" value="NZ_PJKA01000013.1"/>
</dbReference>
<evidence type="ECO:0000313" key="11">
    <source>
        <dbReference type="EMBL" id="PNC17165.1"/>
    </source>
</evidence>
<dbReference type="EC" id="3.6.1.1" evidence="3"/>
<dbReference type="GO" id="GO:0046872">
    <property type="term" value="F:metal ion binding"/>
    <property type="evidence" value="ECO:0007669"/>
    <property type="project" value="UniProtKB-KW"/>
</dbReference>
<dbReference type="Pfam" id="PF01368">
    <property type="entry name" value="DHH"/>
    <property type="match status" value="1"/>
</dbReference>
<comment type="catalytic activity">
    <reaction evidence="8">
        <text>diphosphate + H2O = 2 phosphate + H(+)</text>
        <dbReference type="Rhea" id="RHEA:24576"/>
        <dbReference type="ChEBI" id="CHEBI:15377"/>
        <dbReference type="ChEBI" id="CHEBI:15378"/>
        <dbReference type="ChEBI" id="CHEBI:33019"/>
        <dbReference type="ChEBI" id="CHEBI:43474"/>
        <dbReference type="EC" id="3.6.1.1"/>
    </reaction>
</comment>
<dbReference type="InterPro" id="IPR001667">
    <property type="entry name" value="DDH_dom"/>
</dbReference>
<dbReference type="SUPFAM" id="SSF54631">
    <property type="entry name" value="CBS-domain pair"/>
    <property type="match status" value="1"/>
</dbReference>
<comment type="caution">
    <text evidence="11">The sequence shown here is derived from an EMBL/GenBank/DDBJ whole genome shotgun (WGS) entry which is preliminary data.</text>
</comment>
<gene>
    <name evidence="11" type="ORF">CXU22_11110</name>
</gene>
<comment type="cofactor">
    <cofactor evidence="1">
        <name>Mn(2+)</name>
        <dbReference type="ChEBI" id="CHEBI:29035"/>
    </cofactor>
</comment>
<evidence type="ECO:0000256" key="6">
    <source>
        <dbReference type="ARBA" id="ARBA00023211"/>
    </source>
</evidence>
<dbReference type="Proteomes" id="UP000236000">
    <property type="component" value="Unassembled WGS sequence"/>
</dbReference>
<dbReference type="Pfam" id="PF00571">
    <property type="entry name" value="CBS"/>
    <property type="match status" value="1"/>
</dbReference>
<evidence type="ECO:0000313" key="12">
    <source>
        <dbReference type="Proteomes" id="UP000236000"/>
    </source>
</evidence>
<dbReference type="SMART" id="SM01131">
    <property type="entry name" value="DHHA2"/>
    <property type="match status" value="1"/>
</dbReference>
<dbReference type="PROSITE" id="PS51371">
    <property type="entry name" value="CBS"/>
    <property type="match status" value="1"/>
</dbReference>
<dbReference type="NCBIfam" id="NF011448">
    <property type="entry name" value="PRK14869.2-4"/>
    <property type="match status" value="1"/>
</dbReference>
<dbReference type="GO" id="GO:0004427">
    <property type="term" value="F:inorganic diphosphate phosphatase activity"/>
    <property type="evidence" value="ECO:0007669"/>
    <property type="project" value="UniProtKB-EC"/>
</dbReference>
<evidence type="ECO:0000256" key="9">
    <source>
        <dbReference type="PROSITE-ProRule" id="PRU00703"/>
    </source>
</evidence>
<evidence type="ECO:0000256" key="2">
    <source>
        <dbReference type="ARBA" id="ARBA00011643"/>
    </source>
</evidence>
<proteinExistence type="predicted"/>
<feature type="domain" description="CBS" evidence="10">
    <location>
        <begin position="80"/>
        <end position="137"/>
    </location>
</feature>
<keyword evidence="5" id="KW-0378">Hydrolase</keyword>
<keyword evidence="6" id="KW-0464">Manganese</keyword>
<evidence type="ECO:0000256" key="8">
    <source>
        <dbReference type="ARBA" id="ARBA00047820"/>
    </source>
</evidence>
<dbReference type="SMART" id="SM00116">
    <property type="entry name" value="CBS"/>
    <property type="match status" value="2"/>
</dbReference>
<dbReference type="InterPro" id="IPR038222">
    <property type="entry name" value="DHHA2_dom_sf"/>
</dbReference>
<dbReference type="Pfam" id="PF07085">
    <property type="entry name" value="DRTGG"/>
    <property type="match status" value="1"/>
</dbReference>
<sequence length="563" mass="62430">MLPEKTEKRPIYVIGHQNPDTDAICSAIGNAEFLRAHGEPDAIAARCGEMTLRTSWVLEKAGLPEPLLVYDVTPTAGTICRRDVISVSPDDTFLTAYRRMTENSLQTIPVVDTDHNLHGLLRYFDLLSLLMPLNMTEMNVRSVFSSLSNIATTIDGKCLTGEILSEEETQNIILVGASSEPSVRTRLANYKRKGMVRDLIVICGDRPNVQLYAVEHGVRALVTTSGAFPSLDIIETAQTTGTCILSTPWDTASVGQLIRCSRKVMEQVHKDYTVFPENMPLPELRQAAVKSKQALFPVMSIRTGKMIGVLSKTDLVDPPRMRVALVDHNEFSQAVKGVEEAEIVEVMDHHRLGTQISTRDPIRFLNEPVGSTSTLVARRFYHRDAEPSQAVAICLCAGILSDTLNLTSPTTARADREMLEWLTGIAKIDAKKFTEEFFATGSLLRSKTAPSAIIQADRKTFTEYGHKISISQIEEIGIFGLQEVQDDLVKELQKLVEEERLKLACLLVTDIVTHDSMLLAVGDEEVLEHIEYERLGPNLFSAADVVSRKKQLFPAISRALKTL</sequence>
<evidence type="ECO:0000256" key="5">
    <source>
        <dbReference type="ARBA" id="ARBA00022801"/>
    </source>
</evidence>
<reference evidence="11 12" key="1">
    <citation type="journal article" date="2017" name="BMC Genomics">
        <title>Genome sequencing of 39 Akkermansia muciniphila isolates reveals its population structure, genomic and functional diverisity, and global distribution in mammalian gut microbiotas.</title>
        <authorList>
            <person name="Guo X."/>
            <person name="Li S."/>
            <person name="Zhang J."/>
            <person name="Wu F."/>
            <person name="Li X."/>
            <person name="Wu D."/>
            <person name="Zhang M."/>
            <person name="Ou Z."/>
            <person name="Jie Z."/>
            <person name="Yan Q."/>
            <person name="Li P."/>
            <person name="Yi J."/>
            <person name="Peng Y."/>
        </authorList>
    </citation>
    <scope>NUCLEOTIDE SEQUENCE [LARGE SCALE GENOMIC DNA]</scope>
    <source>
        <strain evidence="11 12">GP24</strain>
    </source>
</reference>
<dbReference type="AlphaFoldDB" id="A0A2N8HBD5"/>
<dbReference type="Pfam" id="PF02833">
    <property type="entry name" value="DHHA2"/>
    <property type="match status" value="1"/>
</dbReference>
<dbReference type="Gene3D" id="3.10.580.10">
    <property type="entry name" value="CBS-domain"/>
    <property type="match status" value="1"/>
</dbReference>
<evidence type="ECO:0000256" key="1">
    <source>
        <dbReference type="ARBA" id="ARBA00001936"/>
    </source>
</evidence>
<dbReference type="PANTHER" id="PTHR12112:SF22">
    <property type="entry name" value="MANGANESE-DEPENDENT INORGANIC PYROPHOSPHATASE-RELATED"/>
    <property type="match status" value="1"/>
</dbReference>
<evidence type="ECO:0000256" key="4">
    <source>
        <dbReference type="ARBA" id="ARBA00022723"/>
    </source>
</evidence>
<comment type="subunit">
    <text evidence="2">Homohexamer.</text>
</comment>
<dbReference type="InterPro" id="IPR004097">
    <property type="entry name" value="DHHA2"/>
</dbReference>
<dbReference type="NCBIfam" id="NF011443">
    <property type="entry name" value="PRK14869.1-5"/>
    <property type="match status" value="1"/>
</dbReference>
<name>A0A2N8HBD5_9BACT</name>
<dbReference type="InterPro" id="IPR046342">
    <property type="entry name" value="CBS_dom_sf"/>
</dbReference>
<protein>
    <recommendedName>
        <fullName evidence="3">inorganic diphosphatase</fullName>
        <ecNumber evidence="3">3.6.1.1</ecNumber>
    </recommendedName>
    <alternativeName>
        <fullName evidence="7">Pyrophosphate phospho-hydrolase</fullName>
    </alternativeName>
</protein>
<accession>A0A2N8HBD5</accession>
<dbReference type="SUPFAM" id="SSF64182">
    <property type="entry name" value="DHH phosphoesterases"/>
    <property type="match status" value="1"/>
</dbReference>
<dbReference type="SUPFAM" id="SSF75138">
    <property type="entry name" value="HprK N-terminal domain-like"/>
    <property type="match status" value="1"/>
</dbReference>
<dbReference type="EMBL" id="PJKA01000013">
    <property type="protein sequence ID" value="PNC17165.1"/>
    <property type="molecule type" value="Genomic_DNA"/>
</dbReference>
<dbReference type="Gene3D" id="3.10.310.20">
    <property type="entry name" value="DHHA2 domain"/>
    <property type="match status" value="1"/>
</dbReference>
<dbReference type="GO" id="GO:0005737">
    <property type="term" value="C:cytoplasm"/>
    <property type="evidence" value="ECO:0007669"/>
    <property type="project" value="InterPro"/>
</dbReference>
<evidence type="ECO:0000256" key="7">
    <source>
        <dbReference type="ARBA" id="ARBA00032535"/>
    </source>
</evidence>
<dbReference type="Gene3D" id="3.90.1640.10">
    <property type="entry name" value="inorganic pyrophosphatase (n-terminal core)"/>
    <property type="match status" value="2"/>
</dbReference>
<evidence type="ECO:0000256" key="3">
    <source>
        <dbReference type="ARBA" id="ARBA00012146"/>
    </source>
</evidence>
<dbReference type="Gene3D" id="3.40.1390.20">
    <property type="entry name" value="HprK N-terminal domain-like"/>
    <property type="match status" value="1"/>
</dbReference>
<organism evidence="11 12">
    <name type="scientific">Akkermansia muciniphila</name>
    <dbReference type="NCBI Taxonomy" id="239935"/>
    <lineage>
        <taxon>Bacteria</taxon>
        <taxon>Pseudomonadati</taxon>
        <taxon>Verrucomicrobiota</taxon>
        <taxon>Verrucomicrobiia</taxon>
        <taxon>Verrucomicrobiales</taxon>
        <taxon>Akkermansiaceae</taxon>
        <taxon>Akkermansia</taxon>
    </lineage>
</organism>
<dbReference type="InterPro" id="IPR000644">
    <property type="entry name" value="CBS_dom"/>
</dbReference>
<keyword evidence="4" id="KW-0479">Metal-binding</keyword>
<dbReference type="InterPro" id="IPR010766">
    <property type="entry name" value="DRTGG"/>
</dbReference>
<dbReference type="PANTHER" id="PTHR12112">
    <property type="entry name" value="BNIP - RELATED"/>
    <property type="match status" value="1"/>
</dbReference>
<evidence type="ECO:0000259" key="10">
    <source>
        <dbReference type="PROSITE" id="PS51371"/>
    </source>
</evidence>
<dbReference type="InterPro" id="IPR028979">
    <property type="entry name" value="Ser_kin/Pase_Hpr-like_N_sf"/>
</dbReference>
<keyword evidence="9" id="KW-0129">CBS domain</keyword>
<dbReference type="OrthoDB" id="9766150at2"/>
<dbReference type="InterPro" id="IPR038763">
    <property type="entry name" value="DHH_sf"/>
</dbReference>